<gene>
    <name evidence="5" type="ORF">GCM10017083_54110</name>
</gene>
<dbReference type="GO" id="GO:0016887">
    <property type="term" value="F:ATP hydrolysis activity"/>
    <property type="evidence" value="ECO:0007669"/>
    <property type="project" value="TreeGrafter"/>
</dbReference>
<evidence type="ECO:0000313" key="5">
    <source>
        <dbReference type="EMBL" id="GHD63621.1"/>
    </source>
</evidence>
<dbReference type="AlphaFoldDB" id="A0A918XXC6"/>
<dbReference type="PANTHER" id="PTHR43384:SF6">
    <property type="entry name" value="SEPTUM SITE-DETERMINING PROTEIN MIND HOMOLOG, CHLOROPLASTIC"/>
    <property type="match status" value="1"/>
</dbReference>
<organism evidence="5 6">
    <name type="scientific">Thalassobaculum fulvum</name>
    <dbReference type="NCBI Taxonomy" id="1633335"/>
    <lineage>
        <taxon>Bacteria</taxon>
        <taxon>Pseudomonadati</taxon>
        <taxon>Pseudomonadota</taxon>
        <taxon>Alphaproteobacteria</taxon>
        <taxon>Rhodospirillales</taxon>
        <taxon>Thalassobaculaceae</taxon>
        <taxon>Thalassobaculum</taxon>
    </lineage>
</organism>
<keyword evidence="2" id="KW-0067">ATP-binding</keyword>
<dbReference type="RefSeq" id="WP_189995659.1">
    <property type="nucleotide sequence ID" value="NZ_BMZS01000017.1"/>
</dbReference>
<keyword evidence="6" id="KW-1185">Reference proteome</keyword>
<evidence type="ECO:0000256" key="3">
    <source>
        <dbReference type="PROSITE-ProRule" id="PRU00169"/>
    </source>
</evidence>
<reference evidence="5" key="2">
    <citation type="submission" date="2020-09" db="EMBL/GenBank/DDBJ databases">
        <authorList>
            <person name="Sun Q."/>
            <person name="Kim S."/>
        </authorList>
    </citation>
    <scope>NUCLEOTIDE SEQUENCE</scope>
    <source>
        <strain evidence="5">KCTC 42651</strain>
    </source>
</reference>
<sequence>MSALQAFDRTEDRREPTLAGTEPFAAYLADQTTRALVARHAASRGWPAAAVQDGGLAAAARTFALVEPPAVLLVDVSDCADPLGDFESLADVVEGGCRVIAVGASNDARLYRGLLAKGAIDYLVKPFDEALLAEAVDRVERQAPPRSDSRPARKIAVVGARGGVGASTVCCTLAALFAGRHRLRTTLVDLDLRFGDAALALGVTCGPGLRECLEYPDRIDDLYLERAVVDAGERLRVLAAEEPVGDPLRHPSGAFATLAEHLAAASSVIVVDVPKAADGLRDVFSAVDDLVVVAELTLAAARDTLRLKQLAQGVDGAPAVRVVANRTGRRGVEQISRAEFETVVGEKLAACLPADSEATTVAASLGRPLTEVARRSKLVKRLAALAVDIAGAAPRRPGLVARLLGGGRR</sequence>
<dbReference type="InterPro" id="IPR001789">
    <property type="entry name" value="Sig_transdc_resp-reg_receiver"/>
</dbReference>
<dbReference type="GO" id="GO:0005829">
    <property type="term" value="C:cytosol"/>
    <property type="evidence" value="ECO:0007669"/>
    <property type="project" value="TreeGrafter"/>
</dbReference>
<name>A0A918XXC6_9PROT</name>
<dbReference type="GO" id="GO:0005524">
    <property type="term" value="F:ATP binding"/>
    <property type="evidence" value="ECO:0007669"/>
    <property type="project" value="UniProtKB-KW"/>
</dbReference>
<dbReference type="InterPro" id="IPR011006">
    <property type="entry name" value="CheY-like_superfamily"/>
</dbReference>
<feature type="modified residue" description="4-aspartylphosphate" evidence="3">
    <location>
        <position position="75"/>
    </location>
</feature>
<evidence type="ECO:0000313" key="6">
    <source>
        <dbReference type="Proteomes" id="UP000630353"/>
    </source>
</evidence>
<protein>
    <submittedName>
        <fullName evidence="5">Fimbriae assembly protein</fullName>
    </submittedName>
</protein>
<evidence type="ECO:0000259" key="4">
    <source>
        <dbReference type="PROSITE" id="PS50110"/>
    </source>
</evidence>
<dbReference type="PANTHER" id="PTHR43384">
    <property type="entry name" value="SEPTUM SITE-DETERMINING PROTEIN MIND HOMOLOG, CHLOROPLASTIC-RELATED"/>
    <property type="match status" value="1"/>
</dbReference>
<evidence type="ECO:0000256" key="2">
    <source>
        <dbReference type="ARBA" id="ARBA00022840"/>
    </source>
</evidence>
<comment type="caution">
    <text evidence="5">The sequence shown here is derived from an EMBL/GenBank/DDBJ whole genome shotgun (WGS) entry which is preliminary data.</text>
</comment>
<dbReference type="Proteomes" id="UP000630353">
    <property type="component" value="Unassembled WGS sequence"/>
</dbReference>
<dbReference type="EMBL" id="BMZS01000017">
    <property type="protein sequence ID" value="GHD63621.1"/>
    <property type="molecule type" value="Genomic_DNA"/>
</dbReference>
<dbReference type="GO" id="GO:0009898">
    <property type="term" value="C:cytoplasmic side of plasma membrane"/>
    <property type="evidence" value="ECO:0007669"/>
    <property type="project" value="TreeGrafter"/>
</dbReference>
<dbReference type="SUPFAM" id="SSF52540">
    <property type="entry name" value="P-loop containing nucleoside triphosphate hydrolases"/>
    <property type="match status" value="1"/>
</dbReference>
<dbReference type="PROSITE" id="PS50110">
    <property type="entry name" value="RESPONSE_REGULATORY"/>
    <property type="match status" value="1"/>
</dbReference>
<reference evidence="5" key="1">
    <citation type="journal article" date="2014" name="Int. J. Syst. Evol. Microbiol.">
        <title>Complete genome sequence of Corynebacterium casei LMG S-19264T (=DSM 44701T), isolated from a smear-ripened cheese.</title>
        <authorList>
            <consortium name="US DOE Joint Genome Institute (JGI-PGF)"/>
            <person name="Walter F."/>
            <person name="Albersmeier A."/>
            <person name="Kalinowski J."/>
            <person name="Ruckert C."/>
        </authorList>
    </citation>
    <scope>NUCLEOTIDE SEQUENCE</scope>
    <source>
        <strain evidence="5">KCTC 42651</strain>
    </source>
</reference>
<dbReference type="Gene3D" id="3.40.50.2300">
    <property type="match status" value="1"/>
</dbReference>
<dbReference type="Gene3D" id="3.40.50.300">
    <property type="entry name" value="P-loop containing nucleotide triphosphate hydrolases"/>
    <property type="match status" value="1"/>
</dbReference>
<keyword evidence="3" id="KW-0597">Phosphoprotein</keyword>
<evidence type="ECO:0000256" key="1">
    <source>
        <dbReference type="ARBA" id="ARBA00022741"/>
    </source>
</evidence>
<dbReference type="GO" id="GO:0051782">
    <property type="term" value="P:negative regulation of cell division"/>
    <property type="evidence" value="ECO:0007669"/>
    <property type="project" value="TreeGrafter"/>
</dbReference>
<feature type="domain" description="Response regulatory" evidence="4">
    <location>
        <begin position="23"/>
        <end position="140"/>
    </location>
</feature>
<dbReference type="InterPro" id="IPR002586">
    <property type="entry name" value="CobQ/CobB/MinD/ParA_Nub-bd_dom"/>
</dbReference>
<proteinExistence type="predicted"/>
<dbReference type="InterPro" id="IPR050625">
    <property type="entry name" value="ParA/MinD_ATPase"/>
</dbReference>
<dbReference type="Pfam" id="PF01656">
    <property type="entry name" value="CbiA"/>
    <property type="match status" value="1"/>
</dbReference>
<dbReference type="GO" id="GO:0000160">
    <property type="term" value="P:phosphorelay signal transduction system"/>
    <property type="evidence" value="ECO:0007669"/>
    <property type="project" value="InterPro"/>
</dbReference>
<dbReference type="SUPFAM" id="SSF52172">
    <property type="entry name" value="CheY-like"/>
    <property type="match status" value="1"/>
</dbReference>
<accession>A0A918XXC6</accession>
<dbReference type="InterPro" id="IPR027417">
    <property type="entry name" value="P-loop_NTPase"/>
</dbReference>
<keyword evidence="1" id="KW-0547">Nucleotide-binding</keyword>